<reference evidence="2" key="1">
    <citation type="submission" date="2022-11" db="EMBL/GenBank/DDBJ databases">
        <title>Candidatus Alkanophaga archaea from heated hydrothermal vent sediment oxidize petroleum alkanes.</title>
        <authorList>
            <person name="Zehnle H."/>
            <person name="Laso-Perez R."/>
            <person name="Lipp J."/>
            <person name="Teske A."/>
            <person name="Wegener G."/>
        </authorList>
    </citation>
    <scope>NUCLEOTIDE SEQUENCE</scope>
    <source>
        <strain evidence="2">MCA70</strain>
    </source>
</reference>
<name>A0AAE3P4L1_9BACT</name>
<comment type="caution">
    <text evidence="2">The sequence shown here is derived from an EMBL/GenBank/DDBJ whole genome shotgun (WGS) entry which is preliminary data.</text>
</comment>
<dbReference type="Pfam" id="PF18765">
    <property type="entry name" value="Polbeta"/>
    <property type="match status" value="1"/>
</dbReference>
<proteinExistence type="predicted"/>
<dbReference type="CDD" id="cd05403">
    <property type="entry name" value="NT_KNTase_like"/>
    <property type="match status" value="1"/>
</dbReference>
<sequence length="132" mass="15465">MPHQTQENLENIFRKIKDFLEKDPNIVFALVFGSAATGKLRKDSDIDIAIYVKNPVSGYELLSLMQKLSDLIKREVEIVVLNEASPLLRHQVMKNRKELFIKDFLVYSKFRENTIDDYQEYLDITGYSKYVD</sequence>
<dbReference type="AlphaFoldDB" id="A0AAE3P4L1"/>
<dbReference type="NCBIfam" id="NF047752">
    <property type="entry name" value="MntA_antitoxin"/>
    <property type="match status" value="1"/>
</dbReference>
<dbReference type="InterPro" id="IPR041633">
    <property type="entry name" value="Polbeta"/>
</dbReference>
<dbReference type="Proteomes" id="UP001144110">
    <property type="component" value="Unassembled WGS sequence"/>
</dbReference>
<accession>A0AAE3P4L1</accession>
<dbReference type="InterPro" id="IPR052930">
    <property type="entry name" value="TA_antitoxin_MntA"/>
</dbReference>
<evidence type="ECO:0000313" key="2">
    <source>
        <dbReference type="EMBL" id="MDF2953700.1"/>
    </source>
</evidence>
<feature type="domain" description="Polymerase beta nucleotidyltransferase" evidence="1">
    <location>
        <begin position="15"/>
        <end position="103"/>
    </location>
</feature>
<organism evidence="2 3">
    <name type="scientific">Candidatus Thermodesulfobacterium syntrophicum</name>
    <dbReference type="NCBI Taxonomy" id="3060442"/>
    <lineage>
        <taxon>Bacteria</taxon>
        <taxon>Pseudomonadati</taxon>
        <taxon>Thermodesulfobacteriota</taxon>
        <taxon>Thermodesulfobacteria</taxon>
        <taxon>Thermodesulfobacteriales</taxon>
        <taxon>Thermodesulfobacteriaceae</taxon>
        <taxon>Thermodesulfobacterium</taxon>
    </lineage>
</organism>
<gene>
    <name evidence="2" type="ORF">OD816_000945</name>
</gene>
<dbReference type="PANTHER" id="PTHR43852:SF3">
    <property type="entry name" value="NUCLEOTIDYLTRANSFERASE"/>
    <property type="match status" value="1"/>
</dbReference>
<evidence type="ECO:0000259" key="1">
    <source>
        <dbReference type="Pfam" id="PF18765"/>
    </source>
</evidence>
<dbReference type="InterPro" id="IPR043519">
    <property type="entry name" value="NT_sf"/>
</dbReference>
<evidence type="ECO:0000313" key="3">
    <source>
        <dbReference type="Proteomes" id="UP001144110"/>
    </source>
</evidence>
<dbReference type="EMBL" id="JAPHEG010000004">
    <property type="protein sequence ID" value="MDF2953700.1"/>
    <property type="molecule type" value="Genomic_DNA"/>
</dbReference>
<dbReference type="Gene3D" id="3.30.460.10">
    <property type="entry name" value="Beta Polymerase, domain 2"/>
    <property type="match status" value="1"/>
</dbReference>
<dbReference type="PANTHER" id="PTHR43852">
    <property type="entry name" value="NUCLEOTIDYLTRANSFERASE"/>
    <property type="match status" value="1"/>
</dbReference>
<dbReference type="SUPFAM" id="SSF81301">
    <property type="entry name" value="Nucleotidyltransferase"/>
    <property type="match status" value="1"/>
</dbReference>
<protein>
    <submittedName>
        <fullName evidence="2">Nucleotidyltransferase</fullName>
    </submittedName>
</protein>